<dbReference type="PROSITE" id="PS50951">
    <property type="entry name" value="SARAH"/>
    <property type="match status" value="1"/>
</dbReference>
<dbReference type="InterPro" id="IPR011524">
    <property type="entry name" value="SARAH_dom"/>
</dbReference>
<keyword evidence="3" id="KW-0723">Serine/threonine-protein kinase</keyword>
<dbReference type="InterPro" id="IPR050629">
    <property type="entry name" value="STE20/SPS1-PAK"/>
</dbReference>
<dbReference type="PANTHER" id="PTHR48012:SF10">
    <property type="entry name" value="FI20177P1"/>
    <property type="match status" value="1"/>
</dbReference>
<evidence type="ECO:0000256" key="9">
    <source>
        <dbReference type="ARBA" id="ARBA00048679"/>
    </source>
</evidence>
<evidence type="ECO:0000256" key="4">
    <source>
        <dbReference type="ARBA" id="ARBA00022679"/>
    </source>
</evidence>
<dbReference type="GO" id="GO:0005737">
    <property type="term" value="C:cytoplasm"/>
    <property type="evidence" value="ECO:0007669"/>
    <property type="project" value="TreeGrafter"/>
</dbReference>
<evidence type="ECO:0000256" key="2">
    <source>
        <dbReference type="ARBA" id="ARBA00012513"/>
    </source>
</evidence>
<comment type="catalytic activity">
    <reaction evidence="9">
        <text>L-seryl-[protein] + ATP = O-phospho-L-seryl-[protein] + ADP + H(+)</text>
        <dbReference type="Rhea" id="RHEA:17989"/>
        <dbReference type="Rhea" id="RHEA-COMP:9863"/>
        <dbReference type="Rhea" id="RHEA-COMP:11604"/>
        <dbReference type="ChEBI" id="CHEBI:15378"/>
        <dbReference type="ChEBI" id="CHEBI:29999"/>
        <dbReference type="ChEBI" id="CHEBI:30616"/>
        <dbReference type="ChEBI" id="CHEBI:83421"/>
        <dbReference type="ChEBI" id="CHEBI:456216"/>
        <dbReference type="EC" id="2.7.11.1"/>
    </reaction>
</comment>
<reference evidence="13" key="1">
    <citation type="submission" date="2021-02" db="EMBL/GenBank/DDBJ databases">
        <authorList>
            <person name="Nowell W R."/>
        </authorList>
    </citation>
    <scope>NUCLEOTIDE SEQUENCE</scope>
    <source>
        <strain evidence="13">Ploen Becks lab</strain>
    </source>
</reference>
<dbReference type="Pfam" id="PF11629">
    <property type="entry name" value="Mst1_SARAH"/>
    <property type="match status" value="1"/>
</dbReference>
<dbReference type="Proteomes" id="UP000663879">
    <property type="component" value="Unassembled WGS sequence"/>
</dbReference>
<feature type="domain" description="Protein kinase" evidence="11">
    <location>
        <begin position="19"/>
        <end position="270"/>
    </location>
</feature>
<dbReference type="SMART" id="SM00220">
    <property type="entry name" value="S_TKc"/>
    <property type="match status" value="1"/>
</dbReference>
<dbReference type="Gene3D" id="1.10.510.10">
    <property type="entry name" value="Transferase(Phosphotransferase) domain 1"/>
    <property type="match status" value="1"/>
</dbReference>
<evidence type="ECO:0000313" key="13">
    <source>
        <dbReference type="EMBL" id="CAF0791367.1"/>
    </source>
</evidence>
<comment type="caution">
    <text evidence="13">The sequence shown here is derived from an EMBL/GenBank/DDBJ whole genome shotgun (WGS) entry which is preliminary data.</text>
</comment>
<dbReference type="Gene3D" id="1.10.287.4270">
    <property type="match status" value="1"/>
</dbReference>
<keyword evidence="5 10" id="KW-0547">Nucleotide-binding</keyword>
<sequence length="450" mass="51509">MDLKFLSDENLKSPIEYVFELECRIGKGSYGSVYKALHKEKKQHVALKQIPIESDLFDIIKEISIMQQCDSDNIVKYYGSYFKESYLWICMEYCPAGSVSDLMKLLACTLNEEQMGVILNGSLKGLEYLHLKKKIHRDIKACNILLDLNGNAKLADFGVAGQLSDSMTKRNTVIGTPYWMAPEIIQEAGYDCSADIWSLGITCIEMFEGKPPYAEIHPMRAIFMIPSKPPPSFRDPKKCSRALLDFVSRCLAKNPLERSTASALLKHDYIKKSKKKSILDNLIRQVIEIKTNYEKESQIDPGSETALGFSGLKIENYETLIDKTKETNTLKTMNIIEDDENENGSMATMVINKSTKDKVAVEPTPKINLSNENHQYEANMAKNLIYRELKLLEKDQTFINKLTKDDIKLRLKYLDEQMDEEIDDLKSKFDKKRAIILKAIEIKRKNSQIY</sequence>
<comment type="similarity">
    <text evidence="1">Belongs to the protein kinase superfamily. STE Ser/Thr protein kinase family. STE20 subfamily.</text>
</comment>
<proteinExistence type="inferred from homology"/>
<evidence type="ECO:0000256" key="3">
    <source>
        <dbReference type="ARBA" id="ARBA00022527"/>
    </source>
</evidence>
<organism evidence="13 14">
    <name type="scientific">Brachionus calyciflorus</name>
    <dbReference type="NCBI Taxonomy" id="104777"/>
    <lineage>
        <taxon>Eukaryota</taxon>
        <taxon>Metazoa</taxon>
        <taxon>Spiralia</taxon>
        <taxon>Gnathifera</taxon>
        <taxon>Rotifera</taxon>
        <taxon>Eurotatoria</taxon>
        <taxon>Monogononta</taxon>
        <taxon>Pseudotrocha</taxon>
        <taxon>Ploima</taxon>
        <taxon>Brachionidae</taxon>
        <taxon>Brachionus</taxon>
    </lineage>
</organism>
<dbReference type="FunFam" id="1.10.510.10:FF:000499">
    <property type="entry name" value="Serine/threonine-protein kinase KIC1"/>
    <property type="match status" value="1"/>
</dbReference>
<dbReference type="InterPro" id="IPR017441">
    <property type="entry name" value="Protein_kinase_ATP_BS"/>
</dbReference>
<dbReference type="PANTHER" id="PTHR48012">
    <property type="entry name" value="STERILE20-LIKE KINASE, ISOFORM B-RELATED"/>
    <property type="match status" value="1"/>
</dbReference>
<protein>
    <recommendedName>
        <fullName evidence="2">non-specific serine/threonine protein kinase</fullName>
        <ecNumber evidence="2">2.7.11.1</ecNumber>
    </recommendedName>
</protein>
<dbReference type="Pfam" id="PF00069">
    <property type="entry name" value="Pkinase"/>
    <property type="match status" value="1"/>
</dbReference>
<dbReference type="PROSITE" id="PS50011">
    <property type="entry name" value="PROTEIN_KINASE_DOM"/>
    <property type="match status" value="1"/>
</dbReference>
<dbReference type="PROSITE" id="PS00107">
    <property type="entry name" value="PROTEIN_KINASE_ATP"/>
    <property type="match status" value="1"/>
</dbReference>
<dbReference type="GO" id="GO:0005524">
    <property type="term" value="F:ATP binding"/>
    <property type="evidence" value="ECO:0007669"/>
    <property type="project" value="UniProtKB-UniRule"/>
</dbReference>
<keyword evidence="7 10" id="KW-0067">ATP-binding</keyword>
<gene>
    <name evidence="13" type="ORF">OXX778_LOCUS5986</name>
</gene>
<evidence type="ECO:0000313" key="14">
    <source>
        <dbReference type="Proteomes" id="UP000663879"/>
    </source>
</evidence>
<dbReference type="InterPro" id="IPR024205">
    <property type="entry name" value="Mst1_2_SARAH_domain"/>
</dbReference>
<dbReference type="InterPro" id="IPR011009">
    <property type="entry name" value="Kinase-like_dom_sf"/>
</dbReference>
<dbReference type="GO" id="GO:0007165">
    <property type="term" value="P:signal transduction"/>
    <property type="evidence" value="ECO:0007669"/>
    <property type="project" value="InterPro"/>
</dbReference>
<dbReference type="EMBL" id="CAJNOC010000684">
    <property type="protein sequence ID" value="CAF0791367.1"/>
    <property type="molecule type" value="Genomic_DNA"/>
</dbReference>
<feature type="binding site" evidence="10">
    <location>
        <position position="48"/>
    </location>
    <ligand>
        <name>ATP</name>
        <dbReference type="ChEBI" id="CHEBI:30616"/>
    </ligand>
</feature>
<keyword evidence="4" id="KW-0808">Transferase</keyword>
<keyword evidence="14" id="KW-1185">Reference proteome</keyword>
<evidence type="ECO:0000256" key="10">
    <source>
        <dbReference type="PROSITE-ProRule" id="PRU10141"/>
    </source>
</evidence>
<dbReference type="OrthoDB" id="8693905at2759"/>
<evidence type="ECO:0000256" key="7">
    <source>
        <dbReference type="ARBA" id="ARBA00022840"/>
    </source>
</evidence>
<name>A0A813S9D1_9BILA</name>
<evidence type="ECO:0000256" key="6">
    <source>
        <dbReference type="ARBA" id="ARBA00022777"/>
    </source>
</evidence>
<keyword evidence="6" id="KW-0418">Kinase</keyword>
<evidence type="ECO:0000259" key="12">
    <source>
        <dbReference type="PROSITE" id="PS50951"/>
    </source>
</evidence>
<dbReference type="AlphaFoldDB" id="A0A813S9D1"/>
<evidence type="ECO:0000256" key="8">
    <source>
        <dbReference type="ARBA" id="ARBA00047899"/>
    </source>
</evidence>
<dbReference type="EC" id="2.7.11.1" evidence="2"/>
<dbReference type="CDD" id="cd06612">
    <property type="entry name" value="STKc_MST1_2"/>
    <property type="match status" value="1"/>
</dbReference>
<dbReference type="InterPro" id="IPR000719">
    <property type="entry name" value="Prot_kinase_dom"/>
</dbReference>
<dbReference type="GO" id="GO:0004674">
    <property type="term" value="F:protein serine/threonine kinase activity"/>
    <property type="evidence" value="ECO:0007669"/>
    <property type="project" value="UniProtKB-KW"/>
</dbReference>
<comment type="catalytic activity">
    <reaction evidence="8">
        <text>L-threonyl-[protein] + ATP = O-phospho-L-threonyl-[protein] + ADP + H(+)</text>
        <dbReference type="Rhea" id="RHEA:46608"/>
        <dbReference type="Rhea" id="RHEA-COMP:11060"/>
        <dbReference type="Rhea" id="RHEA-COMP:11605"/>
        <dbReference type="ChEBI" id="CHEBI:15378"/>
        <dbReference type="ChEBI" id="CHEBI:30013"/>
        <dbReference type="ChEBI" id="CHEBI:30616"/>
        <dbReference type="ChEBI" id="CHEBI:61977"/>
        <dbReference type="ChEBI" id="CHEBI:456216"/>
        <dbReference type="EC" id="2.7.11.1"/>
    </reaction>
</comment>
<evidence type="ECO:0000259" key="11">
    <source>
        <dbReference type="PROSITE" id="PS50011"/>
    </source>
</evidence>
<feature type="domain" description="SARAH" evidence="12">
    <location>
        <begin position="396"/>
        <end position="443"/>
    </location>
</feature>
<evidence type="ECO:0000256" key="5">
    <source>
        <dbReference type="ARBA" id="ARBA00022741"/>
    </source>
</evidence>
<dbReference type="SUPFAM" id="SSF56112">
    <property type="entry name" value="Protein kinase-like (PK-like)"/>
    <property type="match status" value="1"/>
</dbReference>
<evidence type="ECO:0000256" key="1">
    <source>
        <dbReference type="ARBA" id="ARBA00008874"/>
    </source>
</evidence>
<accession>A0A813S9D1</accession>